<dbReference type="EMBL" id="CP080598">
    <property type="protein sequence ID" value="QYX33404.1"/>
    <property type="molecule type" value="Genomic_DNA"/>
</dbReference>
<name>A0ABX8X454_9CYAN</name>
<proteinExistence type="predicted"/>
<evidence type="ECO:0000313" key="2">
    <source>
        <dbReference type="Proteomes" id="UP000826540"/>
    </source>
</evidence>
<evidence type="ECO:0000313" key="1">
    <source>
        <dbReference type="EMBL" id="QYX33404.1"/>
    </source>
</evidence>
<reference evidence="1 2" key="1">
    <citation type="journal article" date="2022" name="J. Am. Chem. Soc.">
        <title>Biosynthesis of Guanitoxin Enables Global Environmental Detection in Freshwater Cyanobacteria.</title>
        <authorList>
            <person name="Lima S.T."/>
            <person name="Fallon T.R."/>
            <person name="Cordoza J.L."/>
            <person name="Chekan J.R."/>
            <person name="Delbaje E."/>
            <person name="Hopiavuori A.R."/>
            <person name="Alvarenga D.O."/>
            <person name="Wood S.M."/>
            <person name="Luhavaya H."/>
            <person name="Baumgartner J.T."/>
            <person name="Dorr F.A."/>
            <person name="Etchegaray A."/>
            <person name="Pinto E."/>
            <person name="McKinnie S.M.K."/>
            <person name="Fiore M.F."/>
            <person name="Moore B.S."/>
        </authorList>
    </citation>
    <scope>NUCLEOTIDE SEQUENCE [LARGE SCALE GENOMIC DNA]</scope>
    <source>
        <strain evidence="1 2">ITEP-024</strain>
    </source>
</reference>
<evidence type="ECO:0008006" key="3">
    <source>
        <dbReference type="Google" id="ProtNLM"/>
    </source>
</evidence>
<gene>
    <name evidence="1" type="ORF">K2F26_08835</name>
</gene>
<accession>A0ABX8X454</accession>
<keyword evidence="2" id="KW-1185">Reference proteome</keyword>
<protein>
    <recommendedName>
        <fullName evidence="3">DUF2993 domain-containing protein</fullName>
    </recommendedName>
</protein>
<dbReference type="RefSeq" id="WP_220611163.1">
    <property type="nucleotide sequence ID" value="NZ_CP080598.1"/>
</dbReference>
<organism evidence="1 2">
    <name type="scientific">Sphaerospermopsis torques-reginae ITEP-024</name>
    <dbReference type="NCBI Taxonomy" id="984208"/>
    <lineage>
        <taxon>Bacteria</taxon>
        <taxon>Bacillati</taxon>
        <taxon>Cyanobacteriota</taxon>
        <taxon>Cyanophyceae</taxon>
        <taxon>Nostocales</taxon>
        <taxon>Aphanizomenonaceae</taxon>
        <taxon>Sphaerospermopsis</taxon>
        <taxon>Sphaerospermopsis torques-reginae</taxon>
    </lineage>
</organism>
<dbReference type="Proteomes" id="UP000826540">
    <property type="component" value="Chromosome"/>
</dbReference>
<sequence>MGLFKNIQKTVGNAGKILENILQSYIEFNTPAKQLILKPKTVTFLCRQVESKIEQIISLTPGDTQGLIAIIKQDKIEVKLHFNPKLITLKEDCIEGELQLLKQPDIQSDSLIYKTLIGGWKIFLGGHIPQNMLPEKIKVMGDKIYYTLPRNEVKLLEVLFKTVTPGSTLFTDMKAGELIIESAIAINGNDVNLSELISILKLKSE</sequence>